<feature type="domain" description="HipA-like C-terminal" evidence="4">
    <location>
        <begin position="111"/>
        <end position="357"/>
    </location>
</feature>
<evidence type="ECO:0000313" key="6">
    <source>
        <dbReference type="EMBL" id="ODA67027.1"/>
    </source>
</evidence>
<dbReference type="AlphaFoldDB" id="A0A1E2RXR2"/>
<reference evidence="6 7" key="1">
    <citation type="submission" date="2016-07" db="EMBL/GenBank/DDBJ databases">
        <title>Draft genome sequence of Methyloligella halotolerans C2T (VKM B-2706T=CCUG 61687T=DSM 25045T), a halotolerant polyhydroxybutyrate accumulating methylotroph.</title>
        <authorList>
            <person name="Vasilenko O.V."/>
            <person name="Doronina N.V."/>
            <person name="Poroshina M.N."/>
            <person name="Tarlachkov S.V."/>
            <person name="Trotsenko Y.A."/>
        </authorList>
    </citation>
    <scope>NUCLEOTIDE SEQUENCE [LARGE SCALE GENOMIC DNA]</scope>
    <source>
        <strain evidence="6 7">VKM B-2706</strain>
    </source>
</reference>
<protein>
    <submittedName>
        <fullName evidence="6">Serine/threonine-protein kinase HipA</fullName>
        <ecNumber evidence="6">2.7.11.1</ecNumber>
    </submittedName>
</protein>
<keyword evidence="7" id="KW-1185">Reference proteome</keyword>
<dbReference type="InterPro" id="IPR012893">
    <property type="entry name" value="HipA-like_C"/>
</dbReference>
<organism evidence="6 7">
    <name type="scientific">Methyloligella halotolerans</name>
    <dbReference type="NCBI Taxonomy" id="1177755"/>
    <lineage>
        <taxon>Bacteria</taxon>
        <taxon>Pseudomonadati</taxon>
        <taxon>Pseudomonadota</taxon>
        <taxon>Alphaproteobacteria</taxon>
        <taxon>Hyphomicrobiales</taxon>
        <taxon>Hyphomicrobiaceae</taxon>
        <taxon>Methyloligella</taxon>
    </lineage>
</organism>
<name>A0A1E2RXR2_9HYPH</name>
<evidence type="ECO:0000259" key="4">
    <source>
        <dbReference type="Pfam" id="PF07804"/>
    </source>
</evidence>
<gene>
    <name evidence="6" type="ORF">A7A08_02324</name>
</gene>
<dbReference type="Pfam" id="PF07804">
    <property type="entry name" value="HipA_C"/>
    <property type="match status" value="1"/>
</dbReference>
<dbReference type="PANTHER" id="PTHR37419">
    <property type="entry name" value="SERINE/THREONINE-PROTEIN KINASE TOXIN HIPA"/>
    <property type="match status" value="1"/>
</dbReference>
<dbReference type="PATRIC" id="fig|1177755.3.peg.2339"/>
<dbReference type="Proteomes" id="UP000095087">
    <property type="component" value="Unassembled WGS sequence"/>
</dbReference>
<dbReference type="InterPro" id="IPR052028">
    <property type="entry name" value="HipA_Ser/Thr_kinase"/>
</dbReference>
<dbReference type="STRING" id="1177755.A7A08_02324"/>
<dbReference type="InterPro" id="IPR017508">
    <property type="entry name" value="HipA_N1"/>
</dbReference>
<keyword evidence="3 6" id="KW-0418">Kinase</keyword>
<feature type="domain" description="HipA N-terminal subdomain 1" evidence="5">
    <location>
        <begin position="2"/>
        <end position="61"/>
    </location>
</feature>
<evidence type="ECO:0000313" key="7">
    <source>
        <dbReference type="Proteomes" id="UP000095087"/>
    </source>
</evidence>
<dbReference type="PANTHER" id="PTHR37419:SF1">
    <property type="entry name" value="SERINE_THREONINE-PROTEIN KINASE TOXIN HIPA"/>
    <property type="match status" value="1"/>
</dbReference>
<sequence>MALPLAEGPYEGPSVSAVFDNLLPDSEKHRQKIADRLGTSGPDTFSLFAEIGADCAGALRIVSDHEPAEPGRDSTPAISGEPLEHEDVEALLHDLSDAPLGLAPNDPFRIAVAGAQKKTALFFDDGRWFKPHGATPTTHILKTQIGKLPTGTDLSNSVENEYYCLKLAEAFGLPVTGVEIVTFGETRTLVVERFDRKRDGSGRIVRLPQEDMCQALSVHPSIKYERQGGPRLAQILKVLEGSDDAVRDQTTVLKTQFLFWLTGATDGHAKNFSIFLGPGGAYHLTPLYDILTVEPSIADGSAGGLNPRLSLSVGDDRQHIIAEIEPRHFLETAEEAGLSRQVAQTAMEEIADTVPAALAAVEATLDSPLFSPIHETVGQVMAERIGKLRRASLEA</sequence>
<dbReference type="EMBL" id="MASI01000005">
    <property type="protein sequence ID" value="ODA67027.1"/>
    <property type="molecule type" value="Genomic_DNA"/>
</dbReference>
<keyword evidence="2 6" id="KW-0808">Transferase</keyword>
<accession>A0A1E2RXR2</accession>
<evidence type="ECO:0000256" key="1">
    <source>
        <dbReference type="ARBA" id="ARBA00010164"/>
    </source>
</evidence>
<dbReference type="NCBIfam" id="TIGR03071">
    <property type="entry name" value="couple_hipA"/>
    <property type="match status" value="1"/>
</dbReference>
<comment type="similarity">
    <text evidence="1">Belongs to the HipA Ser/Thr kinase family.</text>
</comment>
<proteinExistence type="inferred from homology"/>
<evidence type="ECO:0000259" key="5">
    <source>
        <dbReference type="Pfam" id="PF13657"/>
    </source>
</evidence>
<evidence type="ECO:0000256" key="3">
    <source>
        <dbReference type="ARBA" id="ARBA00022777"/>
    </source>
</evidence>
<evidence type="ECO:0000256" key="2">
    <source>
        <dbReference type="ARBA" id="ARBA00022679"/>
    </source>
</evidence>
<dbReference type="GO" id="GO:0004674">
    <property type="term" value="F:protein serine/threonine kinase activity"/>
    <property type="evidence" value="ECO:0007669"/>
    <property type="project" value="UniProtKB-EC"/>
</dbReference>
<comment type="caution">
    <text evidence="6">The sequence shown here is derived from an EMBL/GenBank/DDBJ whole genome shotgun (WGS) entry which is preliminary data.</text>
</comment>
<dbReference type="Pfam" id="PF13657">
    <property type="entry name" value="Couple_hipA"/>
    <property type="match status" value="1"/>
</dbReference>
<dbReference type="GO" id="GO:0005829">
    <property type="term" value="C:cytosol"/>
    <property type="evidence" value="ECO:0007669"/>
    <property type="project" value="TreeGrafter"/>
</dbReference>
<dbReference type="EC" id="2.7.11.1" evidence="6"/>